<keyword evidence="2" id="KW-0489">Methyltransferase</keyword>
<dbReference type="EMBL" id="LCWF01000229">
    <property type="protein sequence ID" value="KKY14406.1"/>
    <property type="molecule type" value="Genomic_DNA"/>
</dbReference>
<protein>
    <submittedName>
        <fullName evidence="2">Putative catechol o-methyltransferase</fullName>
    </submittedName>
</protein>
<gene>
    <name evidence="2" type="ORF">UCRPC4_g06765</name>
</gene>
<keyword evidence="1" id="KW-1133">Transmembrane helix</keyword>
<keyword evidence="3" id="KW-1185">Reference proteome</keyword>
<dbReference type="Gene3D" id="3.40.50.720">
    <property type="entry name" value="NAD(P)-binding Rossmann-like Domain"/>
    <property type="match status" value="1"/>
</dbReference>
<evidence type="ECO:0000313" key="3">
    <source>
        <dbReference type="Proteomes" id="UP000053317"/>
    </source>
</evidence>
<name>A0A0G2DW77_PHACM</name>
<proteinExistence type="predicted"/>
<dbReference type="InterPro" id="IPR036291">
    <property type="entry name" value="NAD(P)-bd_dom_sf"/>
</dbReference>
<dbReference type="AlphaFoldDB" id="A0A0G2DW77"/>
<evidence type="ECO:0000256" key="1">
    <source>
        <dbReference type="SAM" id="Phobius"/>
    </source>
</evidence>
<keyword evidence="1" id="KW-0472">Membrane</keyword>
<reference evidence="2 3" key="1">
    <citation type="submission" date="2015-05" db="EMBL/GenBank/DDBJ databases">
        <title>Distinctive expansion of gene families associated with plant cell wall degradation and secondary metabolism in the genomes of grapevine trunk pathogens.</title>
        <authorList>
            <person name="Lawrence D.P."/>
            <person name="Travadon R."/>
            <person name="Rolshausen P.E."/>
            <person name="Baumgartner K."/>
        </authorList>
    </citation>
    <scope>NUCLEOTIDE SEQUENCE [LARGE SCALE GENOMIC DNA]</scope>
    <source>
        <strain evidence="2">UCRPC4</strain>
    </source>
</reference>
<dbReference type="Proteomes" id="UP000053317">
    <property type="component" value="Unassembled WGS sequence"/>
</dbReference>
<dbReference type="OrthoDB" id="186626at2759"/>
<keyword evidence="1" id="KW-0812">Transmembrane</keyword>
<dbReference type="GO" id="GO:0032259">
    <property type="term" value="P:methylation"/>
    <property type="evidence" value="ECO:0007669"/>
    <property type="project" value="UniProtKB-KW"/>
</dbReference>
<keyword evidence="2" id="KW-0808">Transferase</keyword>
<dbReference type="GO" id="GO:0008168">
    <property type="term" value="F:methyltransferase activity"/>
    <property type="evidence" value="ECO:0007669"/>
    <property type="project" value="UniProtKB-KW"/>
</dbReference>
<feature type="transmembrane region" description="Helical" evidence="1">
    <location>
        <begin position="7"/>
        <end position="30"/>
    </location>
</feature>
<accession>A0A0G2DW77</accession>
<evidence type="ECO:0000313" key="2">
    <source>
        <dbReference type="EMBL" id="KKY14406.1"/>
    </source>
</evidence>
<sequence length="496" mass="56437">MTQLLQNVFLLSISLMFLPFTTCLVFLSLIRQIVFPRDTLRKRVRQSLSFHPKTILVTGVSTTHGLQIARIFYETGHEVIGADLERFRVPAVGRMSKALKVFYRLERPTGDTEAATYIKILTDVVLREKVDLWINCASISTAVEDAQAREVIERKTACRCIQWNVETTSILNHTESLMQFTRNVGLPTPETYEVSSRDAVHRILHEGKREKKTYIITNTEIDASPRPIGQTTLPRRTLGQTYQYVSDLSISKKTPWLLQRYISGEEYVAFAAVVNGVVKVFVACPLSKSATHYVALPSHMGLYKAMMSFTQEFAFHLGSSCSGHLTIYFLVEERATKQGLEQTVLPFKGCSRAQAALINLLGREGQLNLTKAYLSALEPSIKTPTLPDITDPATIVAADNAVLHGCYWVGQDLLFLVLCPFWHLVSLKLDLKAFFKGVVLFFEHVFFEKEATYELWDPWPFWWLYHVYWPSRFLMMIWRQMTGTGKRTSALVNSGK</sequence>
<comment type="caution">
    <text evidence="2">The sequence shown here is derived from an EMBL/GenBank/DDBJ whole genome shotgun (WGS) entry which is preliminary data.</text>
</comment>
<dbReference type="SUPFAM" id="SSF51735">
    <property type="entry name" value="NAD(P)-binding Rossmann-fold domains"/>
    <property type="match status" value="1"/>
</dbReference>
<reference evidence="2 3" key="2">
    <citation type="submission" date="2015-05" db="EMBL/GenBank/DDBJ databases">
        <authorList>
            <person name="Morales-Cruz A."/>
            <person name="Amrine K.C."/>
            <person name="Cantu D."/>
        </authorList>
    </citation>
    <scope>NUCLEOTIDE SEQUENCE [LARGE SCALE GENOMIC DNA]</scope>
    <source>
        <strain evidence="2">UCRPC4</strain>
    </source>
</reference>
<organism evidence="2 3">
    <name type="scientific">Phaeomoniella chlamydospora</name>
    <name type="common">Phaeoacremonium chlamydosporum</name>
    <dbReference type="NCBI Taxonomy" id="158046"/>
    <lineage>
        <taxon>Eukaryota</taxon>
        <taxon>Fungi</taxon>
        <taxon>Dikarya</taxon>
        <taxon>Ascomycota</taxon>
        <taxon>Pezizomycotina</taxon>
        <taxon>Eurotiomycetes</taxon>
        <taxon>Chaetothyriomycetidae</taxon>
        <taxon>Phaeomoniellales</taxon>
        <taxon>Phaeomoniellaceae</taxon>
        <taxon>Phaeomoniella</taxon>
    </lineage>
</organism>